<reference evidence="1" key="1">
    <citation type="submission" date="2014-01" db="EMBL/GenBank/DDBJ databases">
        <title>The genome of the white-rot fungus Pycnoporus cinnabarinus: a basidiomycete model with a versatile arsenal for lignocellulosic biomass breakdown.</title>
        <authorList>
            <person name="Levasseur A."/>
            <person name="Lomascolo A."/>
            <person name="Ruiz-Duenas F.J."/>
            <person name="Uzan E."/>
            <person name="Piumi F."/>
            <person name="Kues U."/>
            <person name="Ram A.F.J."/>
            <person name="Murat C."/>
            <person name="Haon M."/>
            <person name="Benoit I."/>
            <person name="Arfi Y."/>
            <person name="Chevret D."/>
            <person name="Drula E."/>
            <person name="Kwon M.J."/>
            <person name="Gouret P."/>
            <person name="Lesage-Meessen L."/>
            <person name="Lombard V."/>
            <person name="Mariette J."/>
            <person name="Noirot C."/>
            <person name="Park J."/>
            <person name="Patyshakuliyeva A."/>
            <person name="Wieneger R.A.B."/>
            <person name="Wosten H.A.B."/>
            <person name="Martin F."/>
            <person name="Coutinho P.M."/>
            <person name="de Vries R."/>
            <person name="Martinez A.T."/>
            <person name="Klopp C."/>
            <person name="Pontarotti P."/>
            <person name="Henrissat B."/>
            <person name="Record E."/>
        </authorList>
    </citation>
    <scope>NUCLEOTIDE SEQUENCE [LARGE SCALE GENOMIC DNA]</scope>
    <source>
        <strain evidence="1">BRFM137</strain>
    </source>
</reference>
<gene>
    <name evidence="1" type="ORF">BN946_scf184996.g59</name>
</gene>
<keyword evidence="2" id="KW-1185">Reference proteome</keyword>
<dbReference type="OrthoDB" id="2746255at2759"/>
<evidence type="ECO:0000313" key="1">
    <source>
        <dbReference type="EMBL" id="CDO68628.1"/>
    </source>
</evidence>
<evidence type="ECO:0000313" key="2">
    <source>
        <dbReference type="Proteomes" id="UP000029665"/>
    </source>
</evidence>
<dbReference type="Gene3D" id="3.80.10.10">
    <property type="entry name" value="Ribonuclease Inhibitor"/>
    <property type="match status" value="1"/>
</dbReference>
<evidence type="ECO:0008006" key="3">
    <source>
        <dbReference type="Google" id="ProtNLM"/>
    </source>
</evidence>
<protein>
    <recommendedName>
        <fullName evidence="3">F-box domain-containing protein</fullName>
    </recommendedName>
</protein>
<name>A0A060S8B9_PYCCI</name>
<proteinExistence type="predicted"/>
<organism evidence="1 2">
    <name type="scientific">Pycnoporus cinnabarinus</name>
    <name type="common">Cinnabar-red polypore</name>
    <name type="synonym">Trametes cinnabarina</name>
    <dbReference type="NCBI Taxonomy" id="5643"/>
    <lineage>
        <taxon>Eukaryota</taxon>
        <taxon>Fungi</taxon>
        <taxon>Dikarya</taxon>
        <taxon>Basidiomycota</taxon>
        <taxon>Agaricomycotina</taxon>
        <taxon>Agaricomycetes</taxon>
        <taxon>Polyporales</taxon>
        <taxon>Polyporaceae</taxon>
        <taxon>Trametes</taxon>
    </lineage>
</organism>
<dbReference type="STRING" id="5643.A0A060S8B9"/>
<accession>A0A060S8B9</accession>
<dbReference type="SUPFAM" id="SSF52047">
    <property type="entry name" value="RNI-like"/>
    <property type="match status" value="1"/>
</dbReference>
<dbReference type="InterPro" id="IPR032675">
    <property type="entry name" value="LRR_dom_sf"/>
</dbReference>
<sequence>MFFYLREDSLDLSWLLLTFVCRLWRLIALNNPLFWSTFRVRPHWRQEVVEAFLCRSGTTALSVVIEERPHAQELELLFTLLAPHANRLKSLSLEFNLKHLPVVKAHLVTISLGISTLRLAATYYASTRQDDLNGTQCLFLMKKMFPALQELYFDGVVVDAQPSLLAQLTKLDMCDVWYFERFSTHPTFHEYLYTTLSACSSLEELRLRNVFDSNEPIAALEVQLPRLRVLALEQEGTTSAKCLPFFSVPLTAAIDVTSAWSDDCWFDWRVHGSGPRTFRTVLPLPHQDTAAAHRFSHTHTLRLHVASERITVCGYLEEINTPWSGSVDLREVEPSGRIALLNPAVLELPRFVDSSRIVTLDIHVANDLRGQVPWVWVLENFPNVRQLVIGGDYTVLHYFATLCSHSTVGYVTEWFARLDSFSICLPEVWPVALVALQHVVCDYRWMLPRRAFVMRVPACPLAGREVTAEIGQWATEMSARGVSVDVIKSQCEGCSVCSGRR</sequence>
<dbReference type="HOGENOM" id="CLU_544155_0_0_1"/>
<dbReference type="OMA" id="WIDINAR"/>
<dbReference type="Proteomes" id="UP000029665">
    <property type="component" value="Unassembled WGS sequence"/>
</dbReference>
<dbReference type="EMBL" id="CCBP010000021">
    <property type="protein sequence ID" value="CDO68628.1"/>
    <property type="molecule type" value="Genomic_DNA"/>
</dbReference>
<comment type="caution">
    <text evidence="1">The sequence shown here is derived from an EMBL/GenBank/DDBJ whole genome shotgun (WGS) entry which is preliminary data.</text>
</comment>
<dbReference type="AlphaFoldDB" id="A0A060S8B9"/>